<proteinExistence type="predicted"/>
<dbReference type="RefSeq" id="WP_185894587.1">
    <property type="nucleotide sequence ID" value="NZ_CP060028.1"/>
</dbReference>
<keyword evidence="3" id="KW-1185">Reference proteome</keyword>
<protein>
    <submittedName>
        <fullName evidence="2">Uncharacterized protein</fullName>
    </submittedName>
</protein>
<accession>A0ABX6R7N4</accession>
<evidence type="ECO:0000256" key="1">
    <source>
        <dbReference type="SAM" id="MobiDB-lite"/>
    </source>
</evidence>
<name>A0ABX6R7N4_PSEMX</name>
<organism evidence="2 3">
    <name type="scientific">Pseudoxanthomonas mexicana</name>
    <dbReference type="NCBI Taxonomy" id="128785"/>
    <lineage>
        <taxon>Bacteria</taxon>
        <taxon>Pseudomonadati</taxon>
        <taxon>Pseudomonadota</taxon>
        <taxon>Gammaproteobacteria</taxon>
        <taxon>Lysobacterales</taxon>
        <taxon>Lysobacteraceae</taxon>
        <taxon>Pseudoxanthomonas</taxon>
    </lineage>
</organism>
<dbReference type="EMBL" id="CP060028">
    <property type="protein sequence ID" value="QND79220.1"/>
    <property type="molecule type" value="Genomic_DNA"/>
</dbReference>
<feature type="compositionally biased region" description="Basic and acidic residues" evidence="1">
    <location>
        <begin position="553"/>
        <end position="572"/>
    </location>
</feature>
<evidence type="ECO:0000313" key="3">
    <source>
        <dbReference type="Proteomes" id="UP000515506"/>
    </source>
</evidence>
<evidence type="ECO:0000313" key="2">
    <source>
        <dbReference type="EMBL" id="QND79220.1"/>
    </source>
</evidence>
<sequence length="975" mass="105717">MPREEFDVRVDELSDGIRIKFSSSLTLGGSAVPWPVSLDLKFRGGIALDDQLSQQLRGLGDWAKAQAEANFLRELDEALHNLALPGIRIVERNIKERTVTLELSTPIQKLEKLVVKLQLNGDGEQMRLAMKAALQRKINDELSGETIQLPGVTLDSLSVQGQAWVLNAQAVFQDSPRVAVPVTLPLYGNFRPSMGPDAAKQALSGLLFSRIKELGGVAGQAFTVAPEWVDGALSLRIHAKVSLSLFGDQGFVGELDAHVAQGRGLVLDRIKATCQVATCWVPAGPFQVGGFSLAFDPEKMRDLAFGATVAITPAMSTRQMLRLDAQLTIGTPIVLSGQLILLDSLHIGRFSGTLNAPEGTMRMEGSFEIPYLGIPISRSLLELDGKRCVLVSQWNDKLLGVAVDIQTGLVFARCKRDMASASTAIAQIYELCQSAGPADVAICGRGEGEVLKQRVSVTATQALMPMGLPSLSATVEVLGINLSTEIRRSRVVMRGRAGGLASVTLILPPAGQFDRRQVEQLLRKLLEPKLSWDAIREREITLSLLPEGTSSKEADSAYRVNNEETKQDETKGTKPTRQVQGLPCGQDGRVCTTFSNGSAIWIDDAPCRIVVGEEGGNTRSWNLSQEVCTGGLKNGLLLNARSDLLDEYRVAIFCPKSGCAENTLHVSDVTGPSTPNVSTLRAIKIPDRVIGKARLAWTPAAINNSIGALINFVNVGNKHSDFDWVCILPIQQDQSCMTSLVVYGNQLYQAAWAAFERLPSDSPYAVIASLGGEGIRLAGIEGIVSGATGWIQAAGLDQNQVIVATNREWFTVYRGTDGSLAKGNTLSLRSRQFFWPPVEVISQSPRPEYGGILAYVARHESKFRDCQLLAQRMIFCGDLDSRGVLAGRLYGIESPDRQASIVVRSIDCLSQGMDLWKNEGLAKEWIAFGAAGATPSIDKMSRFVHGLSQWASNAKPHWLHANPALLVYHPPIVCE</sequence>
<dbReference type="Proteomes" id="UP000515506">
    <property type="component" value="Chromosome"/>
</dbReference>
<feature type="region of interest" description="Disordered" evidence="1">
    <location>
        <begin position="553"/>
        <end position="581"/>
    </location>
</feature>
<gene>
    <name evidence="2" type="ORF">H4W19_12730</name>
</gene>
<reference evidence="2 3" key="1">
    <citation type="submission" date="2020-08" db="EMBL/GenBank/DDBJ databases">
        <title>Streptomycin resistant and MDR strain, P. mexicana.</title>
        <authorList>
            <person name="Ganesh-kumar S."/>
            <person name="Zhe T."/>
            <person name="Yu Z."/>
            <person name="Min Y."/>
        </authorList>
    </citation>
    <scope>NUCLEOTIDE SEQUENCE [LARGE SCALE GENOMIC DNA]</scope>
    <source>
        <strain evidence="2 3">GTZY</strain>
    </source>
</reference>